<dbReference type="PANTHER" id="PTHR21192">
    <property type="entry name" value="NUCLEAR PROTEIN E3-3"/>
    <property type="match status" value="1"/>
</dbReference>
<comment type="caution">
    <text evidence="1">The sequence shown here is derived from an EMBL/GenBank/DDBJ whole genome shotgun (WGS) entry which is preliminary data.</text>
</comment>
<dbReference type="OMA" id="KPELIMF"/>
<reference evidence="1 2" key="1">
    <citation type="submission" date="2016-07" db="EMBL/GenBank/DDBJ databases">
        <title>Pervasive Adenine N6-methylation of Active Genes in Fungi.</title>
        <authorList>
            <consortium name="DOE Joint Genome Institute"/>
            <person name="Mondo S.J."/>
            <person name="Dannebaum R.O."/>
            <person name="Kuo R.C."/>
            <person name="Labutti K."/>
            <person name="Haridas S."/>
            <person name="Kuo A."/>
            <person name="Salamov A."/>
            <person name="Ahrendt S.R."/>
            <person name="Lipzen A."/>
            <person name="Sullivan W."/>
            <person name="Andreopoulos W.B."/>
            <person name="Clum A."/>
            <person name="Lindquist E."/>
            <person name="Daum C."/>
            <person name="Ramamoorthy G.K."/>
            <person name="Gryganskyi A."/>
            <person name="Culley D."/>
            <person name="Magnuson J.K."/>
            <person name="James T.Y."/>
            <person name="O'Malley M.A."/>
            <person name="Stajich J.E."/>
            <person name="Spatafora J.W."/>
            <person name="Visel A."/>
            <person name="Grigoriev I.V."/>
        </authorList>
    </citation>
    <scope>NUCLEOTIDE SEQUENCE [LARGE SCALE GENOMIC DNA]</scope>
    <source>
        <strain evidence="1 2">12-1054</strain>
    </source>
</reference>
<evidence type="ECO:0000313" key="2">
    <source>
        <dbReference type="Proteomes" id="UP000193685"/>
    </source>
</evidence>
<dbReference type="GO" id="GO:0005743">
    <property type="term" value="C:mitochondrial inner membrane"/>
    <property type="evidence" value="ECO:0007669"/>
    <property type="project" value="TreeGrafter"/>
</dbReference>
<dbReference type="EMBL" id="MCFI01000013">
    <property type="protein sequence ID" value="ORY80499.1"/>
    <property type="molecule type" value="Genomic_DNA"/>
</dbReference>
<dbReference type="GO" id="GO:0032981">
    <property type="term" value="P:mitochondrial respiratory chain complex I assembly"/>
    <property type="evidence" value="ECO:0007669"/>
    <property type="project" value="TreeGrafter"/>
</dbReference>
<dbReference type="OrthoDB" id="20681at2759"/>
<feature type="non-terminal residue" evidence="1">
    <location>
        <position position="131"/>
    </location>
</feature>
<dbReference type="AlphaFoldDB" id="A0A1Y2F9D1"/>
<proteinExistence type="predicted"/>
<dbReference type="Pfam" id="PF04430">
    <property type="entry name" value="DUF498"/>
    <property type="match status" value="1"/>
</dbReference>
<dbReference type="InterPro" id="IPR007523">
    <property type="entry name" value="NDUFAF3/AAMDC"/>
</dbReference>
<name>A0A1Y2F9D1_PROLT</name>
<accession>A0A1Y2F9D1</accession>
<dbReference type="Proteomes" id="UP000193685">
    <property type="component" value="Unassembled WGS sequence"/>
</dbReference>
<dbReference type="PANTHER" id="PTHR21192:SF2">
    <property type="entry name" value="NADH DEHYDROGENASE [UBIQUINONE] 1 ALPHA SUBCOMPLEX ASSEMBLY FACTOR 3"/>
    <property type="match status" value="1"/>
</dbReference>
<feature type="non-terminal residue" evidence="1">
    <location>
        <position position="1"/>
    </location>
</feature>
<sequence length="131" mass="13938">DVLAGGPAPPVQVDAVLKNGRGFQLSTGVEVGEAVFILNGEGLLWRPHVKIDKKNIMTIDLEAFGILDVCAVKPDMLILGTGLRNEFVSSTVRDHLHSMGIQVDTMDTRNAASTFNVLAAEGRSIACALLP</sequence>
<organism evidence="1 2">
    <name type="scientific">Protomyces lactucae-debilis</name>
    <dbReference type="NCBI Taxonomy" id="2754530"/>
    <lineage>
        <taxon>Eukaryota</taxon>
        <taxon>Fungi</taxon>
        <taxon>Dikarya</taxon>
        <taxon>Ascomycota</taxon>
        <taxon>Taphrinomycotina</taxon>
        <taxon>Taphrinomycetes</taxon>
        <taxon>Taphrinales</taxon>
        <taxon>Protomycetaceae</taxon>
        <taxon>Protomyces</taxon>
    </lineage>
</organism>
<keyword evidence="2" id="KW-1185">Reference proteome</keyword>
<dbReference type="SUPFAM" id="SSF64076">
    <property type="entry name" value="MTH938-like"/>
    <property type="match status" value="1"/>
</dbReference>
<dbReference type="InterPro" id="IPR036748">
    <property type="entry name" value="MTH938-like_sf"/>
</dbReference>
<dbReference type="GeneID" id="63783856"/>
<dbReference type="RefSeq" id="XP_040724387.1">
    <property type="nucleotide sequence ID" value="XM_040867257.1"/>
</dbReference>
<evidence type="ECO:0000313" key="1">
    <source>
        <dbReference type="EMBL" id="ORY80499.1"/>
    </source>
</evidence>
<dbReference type="STRING" id="56484.A0A1Y2F9D1"/>
<protein>
    <submittedName>
        <fullName evidence="1">NADH dehydrogenase 1 alpha subcomplex assembly factor 3</fullName>
    </submittedName>
</protein>
<dbReference type="Gene3D" id="3.40.1230.10">
    <property type="entry name" value="MTH938-like"/>
    <property type="match status" value="1"/>
</dbReference>
<gene>
    <name evidence="1" type="ORF">BCR37DRAFT_337401</name>
</gene>